<evidence type="ECO:0000313" key="2">
    <source>
        <dbReference type="EMBL" id="MCO6409513.1"/>
    </source>
</evidence>
<feature type="transmembrane region" description="Helical" evidence="1">
    <location>
        <begin position="84"/>
        <end position="105"/>
    </location>
</feature>
<evidence type="ECO:0000256" key="1">
    <source>
        <dbReference type="SAM" id="Phobius"/>
    </source>
</evidence>
<protein>
    <submittedName>
        <fullName evidence="2">DUF3995 domain-containing protein</fullName>
    </submittedName>
</protein>
<reference evidence="2 3" key="1">
    <citation type="submission" date="2020-01" db="EMBL/GenBank/DDBJ databases">
        <title>Genomes of bacteria type strains.</title>
        <authorList>
            <person name="Chen J."/>
            <person name="Zhu S."/>
            <person name="Yang J."/>
        </authorList>
    </citation>
    <scope>NUCLEOTIDE SEQUENCE [LARGE SCALE GENOMIC DNA]</scope>
    <source>
        <strain evidence="2 3">DSM 16655</strain>
    </source>
</reference>
<evidence type="ECO:0000313" key="3">
    <source>
        <dbReference type="Proteomes" id="UP001320715"/>
    </source>
</evidence>
<feature type="transmembrane region" description="Helical" evidence="1">
    <location>
        <begin position="55"/>
        <end position="77"/>
    </location>
</feature>
<dbReference type="Proteomes" id="UP001320715">
    <property type="component" value="Unassembled WGS sequence"/>
</dbReference>
<keyword evidence="1" id="KW-0472">Membrane</keyword>
<keyword evidence="3" id="KW-1185">Reference proteome</keyword>
<keyword evidence="1" id="KW-1133">Transmembrane helix</keyword>
<organism evidence="2 3">
    <name type="scientific">Hoeflea alexandrii</name>
    <dbReference type="NCBI Taxonomy" id="288436"/>
    <lineage>
        <taxon>Bacteria</taxon>
        <taxon>Pseudomonadati</taxon>
        <taxon>Pseudomonadota</taxon>
        <taxon>Alphaproteobacteria</taxon>
        <taxon>Hyphomicrobiales</taxon>
        <taxon>Rhizobiaceae</taxon>
        <taxon>Hoeflea</taxon>
    </lineage>
</organism>
<dbReference type="InterPro" id="IPR025058">
    <property type="entry name" value="DUF3995"/>
</dbReference>
<dbReference type="Pfam" id="PF13160">
    <property type="entry name" value="DUF3995"/>
    <property type="match status" value="1"/>
</dbReference>
<accession>A0ABT1CTM2</accession>
<comment type="caution">
    <text evidence="2">The sequence shown here is derived from an EMBL/GenBank/DDBJ whole genome shotgun (WGS) entry which is preliminary data.</text>
</comment>
<feature type="transmembrane region" description="Helical" evidence="1">
    <location>
        <begin position="125"/>
        <end position="143"/>
    </location>
</feature>
<keyword evidence="1" id="KW-0812">Transmembrane</keyword>
<name>A0ABT1CTM2_9HYPH</name>
<gene>
    <name evidence="2" type="ORF">GTW23_15130</name>
</gene>
<sequence>MIIVSALFIALVLGLTSALHFYWAAGGMWPARDEQSLARTVIGGNGIAGMPDRRLTIAVASCIALAAVWPMLWLGWIVTPAPDWLLTAGMAVLSIVFIARGIAGFVPAVKKRNSEEPFATLNARYFSPLIVLLGLILTVLLLTDPRVTP</sequence>
<dbReference type="RefSeq" id="WP_152009695.1">
    <property type="nucleotide sequence ID" value="NZ_JAAAML010000003.1"/>
</dbReference>
<dbReference type="EMBL" id="JAAAML010000003">
    <property type="protein sequence ID" value="MCO6409513.1"/>
    <property type="molecule type" value="Genomic_DNA"/>
</dbReference>
<proteinExistence type="predicted"/>